<dbReference type="EMBL" id="CP003282">
    <property type="protein sequence ID" value="AFG38103.1"/>
    <property type="molecule type" value="Genomic_DNA"/>
</dbReference>
<dbReference type="STRING" id="889378.Spiaf_2055"/>
<accession>H9UKR0</accession>
<keyword evidence="7" id="KW-0175">Coiled coil</keyword>
<evidence type="ECO:0000256" key="2">
    <source>
        <dbReference type="ARBA" id="ARBA00008263"/>
    </source>
</evidence>
<evidence type="ECO:0000256" key="1">
    <source>
        <dbReference type="ARBA" id="ARBA00000185"/>
    </source>
</evidence>
<evidence type="ECO:0000256" key="4">
    <source>
        <dbReference type="ARBA" id="ARBA00023125"/>
    </source>
</evidence>
<evidence type="ECO:0000256" key="6">
    <source>
        <dbReference type="PROSITE-ProRule" id="PRU01384"/>
    </source>
</evidence>
<dbReference type="InterPro" id="IPR002205">
    <property type="entry name" value="Topo_IIA_dom_A"/>
</dbReference>
<dbReference type="GO" id="GO:0005524">
    <property type="term" value="F:ATP binding"/>
    <property type="evidence" value="ECO:0007669"/>
    <property type="project" value="InterPro"/>
</dbReference>
<dbReference type="Gene3D" id="3.30.1360.40">
    <property type="match status" value="1"/>
</dbReference>
<proteinExistence type="inferred from homology"/>
<dbReference type="KEGG" id="sfc:Spiaf_2055"/>
<dbReference type="Proteomes" id="UP000007383">
    <property type="component" value="Chromosome"/>
</dbReference>
<dbReference type="eggNOG" id="COG0188">
    <property type="taxonomic scope" value="Bacteria"/>
</dbReference>
<keyword evidence="3 6" id="KW-0799">Topoisomerase</keyword>
<evidence type="ECO:0000259" key="9">
    <source>
        <dbReference type="PROSITE" id="PS52040"/>
    </source>
</evidence>
<dbReference type="Pfam" id="PF00521">
    <property type="entry name" value="DNA_topoisoIV"/>
    <property type="match status" value="1"/>
</dbReference>
<dbReference type="RefSeq" id="WP_014456086.1">
    <property type="nucleotide sequence ID" value="NC_017098.1"/>
</dbReference>
<evidence type="ECO:0000256" key="7">
    <source>
        <dbReference type="SAM" id="Coils"/>
    </source>
</evidence>
<organism evidence="10 11">
    <name type="scientific">Spirochaeta africana (strain ATCC 700263 / DSM 8902 / Z-7692)</name>
    <dbReference type="NCBI Taxonomy" id="889378"/>
    <lineage>
        <taxon>Bacteria</taxon>
        <taxon>Pseudomonadati</taxon>
        <taxon>Spirochaetota</taxon>
        <taxon>Spirochaetia</taxon>
        <taxon>Spirochaetales</taxon>
        <taxon>Spirochaetaceae</taxon>
        <taxon>Spirochaeta</taxon>
    </lineage>
</organism>
<dbReference type="HOGENOM" id="CLU_015760_0_0_12"/>
<evidence type="ECO:0000313" key="10">
    <source>
        <dbReference type="EMBL" id="AFG38103.1"/>
    </source>
</evidence>
<feature type="active site" description="O-(5'-phospho-DNA)-tyrosine intermediate" evidence="6">
    <location>
        <position position="106"/>
    </location>
</feature>
<feature type="compositionally biased region" description="Basic residues" evidence="8">
    <location>
        <begin position="661"/>
        <end position="671"/>
    </location>
</feature>
<evidence type="ECO:0000256" key="5">
    <source>
        <dbReference type="ARBA" id="ARBA00023235"/>
    </source>
</evidence>
<name>H9UKR0_SPIAZ</name>
<dbReference type="PANTHER" id="PTHR43493:SF5">
    <property type="entry name" value="DNA GYRASE SUBUNIT A, CHLOROPLASTIC_MITOCHONDRIAL"/>
    <property type="match status" value="1"/>
</dbReference>
<protein>
    <submittedName>
        <fullName evidence="10">Type IIA topoisomerase (DNA gyrase/topo II, topoisomerase IV), A subunit</fullName>
    </submittedName>
</protein>
<evidence type="ECO:0000256" key="8">
    <source>
        <dbReference type="SAM" id="MobiDB-lite"/>
    </source>
</evidence>
<dbReference type="InterPro" id="IPR013760">
    <property type="entry name" value="Topo_IIA-like_dom_sf"/>
</dbReference>
<feature type="coiled-coil region" evidence="7">
    <location>
        <begin position="318"/>
        <end position="345"/>
    </location>
</feature>
<dbReference type="PROSITE" id="PS52040">
    <property type="entry name" value="TOPO_IIA"/>
    <property type="match status" value="1"/>
</dbReference>
<dbReference type="GO" id="GO:0006265">
    <property type="term" value="P:DNA topological change"/>
    <property type="evidence" value="ECO:0007669"/>
    <property type="project" value="UniProtKB-UniRule"/>
</dbReference>
<evidence type="ECO:0000256" key="3">
    <source>
        <dbReference type="ARBA" id="ARBA00023029"/>
    </source>
</evidence>
<dbReference type="PANTHER" id="PTHR43493">
    <property type="entry name" value="DNA GYRASE/TOPOISOMERASE SUBUNIT A"/>
    <property type="match status" value="1"/>
</dbReference>
<dbReference type="GO" id="GO:0003918">
    <property type="term" value="F:DNA topoisomerase type II (double strand cut, ATP-hydrolyzing) activity"/>
    <property type="evidence" value="ECO:0007669"/>
    <property type="project" value="UniProtKB-EC"/>
</dbReference>
<comment type="catalytic activity">
    <reaction evidence="1 6">
        <text>ATP-dependent breakage, passage and rejoining of double-stranded DNA.</text>
        <dbReference type="EC" id="5.6.2.2"/>
    </reaction>
</comment>
<comment type="similarity">
    <text evidence="2">Belongs to the type II topoisomerase GyrA/ParC subunit family.</text>
</comment>
<dbReference type="NCBIfam" id="NF007209">
    <property type="entry name" value="PRK09631.1"/>
    <property type="match status" value="1"/>
</dbReference>
<dbReference type="OrthoDB" id="9806486at2"/>
<feature type="region of interest" description="Disordered" evidence="8">
    <location>
        <begin position="639"/>
        <end position="671"/>
    </location>
</feature>
<feature type="domain" description="Topo IIA-type catalytic" evidence="9">
    <location>
        <begin position="25"/>
        <end position="441"/>
    </location>
</feature>
<dbReference type="GO" id="GO:0003677">
    <property type="term" value="F:DNA binding"/>
    <property type="evidence" value="ECO:0007669"/>
    <property type="project" value="UniProtKB-UniRule"/>
</dbReference>
<dbReference type="AlphaFoldDB" id="H9UKR0"/>
<dbReference type="InterPro" id="IPR050220">
    <property type="entry name" value="Type_II_DNA_Topoisomerases"/>
</dbReference>
<dbReference type="SMART" id="SM00434">
    <property type="entry name" value="TOP4c"/>
    <property type="match status" value="1"/>
</dbReference>
<dbReference type="GO" id="GO:0009330">
    <property type="term" value="C:DNA topoisomerase type II (double strand cut, ATP-hydrolyzing) complex"/>
    <property type="evidence" value="ECO:0007669"/>
    <property type="project" value="TreeGrafter"/>
</dbReference>
<dbReference type="Gene3D" id="3.90.199.10">
    <property type="entry name" value="Topoisomerase II, domain 5"/>
    <property type="match status" value="1"/>
</dbReference>
<dbReference type="PATRIC" id="fig|889378.3.peg.2042"/>
<sequence length="671" mass="75568">MPYADTLFKHNFLHYASYVIKERAIPHVDDGLKPVQRRIMHSLFEVDDGKFHKVANVVGHCMKYHPHGDASINEALVNIANRDILIDKQGNFGNIITGDQASAARYIECRATSFAKSILYNPELTAFEPSYDGRNQEPVVFPAKIPLVLVQGAEGIAVGMSTRILPHNLGEVVRAVQARLQGERTALYPDFAGGGLIDVSDYQDGHGKVLTRALLDTKDPKRIVIREIPFGTTTESLIASIENAARKGKLKIASIDDYTGEQVEIEIKLPKGVYTKDLVDQLFAHTDCEFSISVNLLVIHNGKPTSMTVSEVIDHHARKLVEILIAELKNEQQHLKDKLHARTLEQIFIEERIYKRIETERTQAGVKATIRTGFEPFMDLIKREITDEDLERLLRIPIRRISLYDIEKAKHEMQQIRDRLKEIARHLKNITAYAVSVLDDILDTAPVDLDRRTRITSFDKVDVRDVTSREKVLRFHRDSGYVGMGVDEGIELGKISEFDKILLIKKDGHYSVVDAPEKLYVGDIWFCGLAEKERLSRLVFSAVYTNAQGQTYLKRFRIEQFIKDRDYNLLPDAGDALQLLTTKDNAVIQLEYKPKPNLRVLEQEFPLGDYLVKGVKAAGVRLTTKDLKRCRLITADSGKAVPATKAAPRSSVAAVKPGSSGKKRRSTGKKS</sequence>
<keyword evidence="4 6" id="KW-0238">DNA-binding</keyword>
<dbReference type="Gene3D" id="1.10.268.10">
    <property type="entry name" value="Topoisomerase, domain 3"/>
    <property type="match status" value="1"/>
</dbReference>
<keyword evidence="11" id="KW-1185">Reference proteome</keyword>
<gene>
    <name evidence="10" type="ordered locus">Spiaf_2055</name>
</gene>
<keyword evidence="5 6" id="KW-0413">Isomerase</keyword>
<dbReference type="InterPro" id="IPR013757">
    <property type="entry name" value="Topo_IIA_A_a_sf"/>
</dbReference>
<reference evidence="11" key="1">
    <citation type="journal article" date="2013" name="Stand. Genomic Sci.">
        <title>Complete genome sequence of the halophilic bacterium Spirochaeta africana type strain (Z-7692(T)) from the alkaline Lake Magadi in the East African Rift.</title>
        <authorList>
            <person name="Liolos K."/>
            <person name="Abt B."/>
            <person name="Scheuner C."/>
            <person name="Teshima H."/>
            <person name="Held B."/>
            <person name="Lapidus A."/>
            <person name="Nolan M."/>
            <person name="Lucas S."/>
            <person name="Deshpande S."/>
            <person name="Cheng J.F."/>
            <person name="Tapia R."/>
            <person name="Goodwin L.A."/>
            <person name="Pitluck S."/>
            <person name="Pagani I."/>
            <person name="Ivanova N."/>
            <person name="Mavromatis K."/>
            <person name="Mikhailova N."/>
            <person name="Huntemann M."/>
            <person name="Pati A."/>
            <person name="Chen A."/>
            <person name="Palaniappan K."/>
            <person name="Land M."/>
            <person name="Rohde M."/>
            <person name="Tindall B.J."/>
            <person name="Detter J.C."/>
            <person name="Goker M."/>
            <person name="Bristow J."/>
            <person name="Eisen J.A."/>
            <person name="Markowitz V."/>
            <person name="Hugenholtz P."/>
            <person name="Woyke T."/>
            <person name="Klenk H.P."/>
            <person name="Kyrpides N.C."/>
        </authorList>
    </citation>
    <scope>NUCLEOTIDE SEQUENCE</scope>
    <source>
        <strain evidence="11">ATCC 700263 / DSM 8902 / Z-7692</strain>
    </source>
</reference>
<evidence type="ECO:0000313" key="11">
    <source>
        <dbReference type="Proteomes" id="UP000007383"/>
    </source>
</evidence>
<dbReference type="SUPFAM" id="SSF56719">
    <property type="entry name" value="Type II DNA topoisomerase"/>
    <property type="match status" value="1"/>
</dbReference>
<dbReference type="InterPro" id="IPR013758">
    <property type="entry name" value="Topo_IIA_A/C_ab"/>
</dbReference>
<dbReference type="GO" id="GO:0005737">
    <property type="term" value="C:cytoplasm"/>
    <property type="evidence" value="ECO:0007669"/>
    <property type="project" value="TreeGrafter"/>
</dbReference>